<dbReference type="InterPro" id="IPR046349">
    <property type="entry name" value="C1-like_sf"/>
</dbReference>
<evidence type="ECO:0000256" key="1">
    <source>
        <dbReference type="ARBA" id="ARBA00022723"/>
    </source>
</evidence>
<dbReference type="GO" id="GO:0046872">
    <property type="term" value="F:metal ion binding"/>
    <property type="evidence" value="ECO:0007669"/>
    <property type="project" value="UniProtKB-KW"/>
</dbReference>
<evidence type="ECO:0000313" key="4">
    <source>
        <dbReference type="EMBL" id="CAL1549075.1"/>
    </source>
</evidence>
<evidence type="ECO:0000256" key="2">
    <source>
        <dbReference type="ARBA" id="ARBA00022833"/>
    </source>
</evidence>
<dbReference type="Proteomes" id="UP001497497">
    <property type="component" value="Unassembled WGS sequence"/>
</dbReference>
<dbReference type="PROSITE" id="PS50081">
    <property type="entry name" value="ZF_DAG_PE_2"/>
    <property type="match status" value="1"/>
</dbReference>
<reference evidence="4 5" key="1">
    <citation type="submission" date="2024-04" db="EMBL/GenBank/DDBJ databases">
        <authorList>
            <consortium name="Genoscope - CEA"/>
            <person name="William W."/>
        </authorList>
    </citation>
    <scope>NUCLEOTIDE SEQUENCE [LARGE SCALE GENOMIC DNA]</scope>
</reference>
<protein>
    <recommendedName>
        <fullName evidence="3">Phorbol-ester/DAG-type domain-containing protein</fullName>
    </recommendedName>
</protein>
<evidence type="ECO:0000259" key="3">
    <source>
        <dbReference type="PROSITE" id="PS50081"/>
    </source>
</evidence>
<gene>
    <name evidence="4" type="ORF">GSLYS_00022392001</name>
</gene>
<sequence>LDLKPSGRLQIQVRFYPENPENSMEEDPKMIKPYFVRRGAMKQQKVHEVKGHQFIAKFFRSPTYCSFCQDFLW</sequence>
<keyword evidence="5" id="KW-1185">Reference proteome</keyword>
<name>A0AAV2ITN7_LYMST</name>
<proteinExistence type="predicted"/>
<dbReference type="EMBL" id="CAXITT010003485">
    <property type="protein sequence ID" value="CAL1549075.1"/>
    <property type="molecule type" value="Genomic_DNA"/>
</dbReference>
<organism evidence="4 5">
    <name type="scientific">Lymnaea stagnalis</name>
    <name type="common">Great pond snail</name>
    <name type="synonym">Helix stagnalis</name>
    <dbReference type="NCBI Taxonomy" id="6523"/>
    <lineage>
        <taxon>Eukaryota</taxon>
        <taxon>Metazoa</taxon>
        <taxon>Spiralia</taxon>
        <taxon>Lophotrochozoa</taxon>
        <taxon>Mollusca</taxon>
        <taxon>Gastropoda</taxon>
        <taxon>Heterobranchia</taxon>
        <taxon>Euthyneura</taxon>
        <taxon>Panpulmonata</taxon>
        <taxon>Hygrophila</taxon>
        <taxon>Lymnaeoidea</taxon>
        <taxon>Lymnaeidae</taxon>
        <taxon>Lymnaea</taxon>
    </lineage>
</organism>
<dbReference type="InterPro" id="IPR020454">
    <property type="entry name" value="DAG/PE-bd"/>
</dbReference>
<accession>A0AAV2ITN7</accession>
<feature type="domain" description="Phorbol-ester/DAG-type" evidence="3">
    <location>
        <begin position="51"/>
        <end position="73"/>
    </location>
</feature>
<dbReference type="SUPFAM" id="SSF57889">
    <property type="entry name" value="Cysteine-rich domain"/>
    <property type="match status" value="1"/>
</dbReference>
<dbReference type="InterPro" id="IPR002219">
    <property type="entry name" value="PKC_DAG/PE"/>
</dbReference>
<evidence type="ECO:0000313" key="5">
    <source>
        <dbReference type="Proteomes" id="UP001497497"/>
    </source>
</evidence>
<dbReference type="Gene3D" id="3.30.60.20">
    <property type="match status" value="1"/>
</dbReference>
<dbReference type="AlphaFoldDB" id="A0AAV2ITN7"/>
<keyword evidence="1" id="KW-0479">Metal-binding</keyword>
<dbReference type="PRINTS" id="PR00008">
    <property type="entry name" value="DAGPEDOMAIN"/>
</dbReference>
<feature type="non-terminal residue" evidence="4">
    <location>
        <position position="1"/>
    </location>
</feature>
<keyword evidence="2" id="KW-0862">Zinc</keyword>
<comment type="caution">
    <text evidence="4">The sequence shown here is derived from an EMBL/GenBank/DDBJ whole genome shotgun (WGS) entry which is preliminary data.</text>
</comment>